<dbReference type="Pfam" id="PF00152">
    <property type="entry name" value="tRNA-synt_2"/>
    <property type="match status" value="1"/>
</dbReference>
<dbReference type="GO" id="GO:0006430">
    <property type="term" value="P:lysyl-tRNA aminoacylation"/>
    <property type="evidence" value="ECO:0007669"/>
    <property type="project" value="InterPro"/>
</dbReference>
<protein>
    <submittedName>
        <fullName evidence="5">tRNA synthetases class II (D, K and N)</fullName>
    </submittedName>
</protein>
<evidence type="ECO:0000256" key="1">
    <source>
        <dbReference type="ARBA" id="ARBA00022598"/>
    </source>
</evidence>
<organism evidence="5 6">
    <name type="scientific">Kocuria marina subsp. indica</name>
    <dbReference type="NCBI Taxonomy" id="1049583"/>
    <lineage>
        <taxon>Bacteria</taxon>
        <taxon>Bacillati</taxon>
        <taxon>Actinomycetota</taxon>
        <taxon>Actinomycetes</taxon>
        <taxon>Micrococcales</taxon>
        <taxon>Micrococcaceae</taxon>
        <taxon>Kocuria</taxon>
    </lineage>
</organism>
<dbReference type="EMBL" id="FXAC01000018">
    <property type="protein sequence ID" value="SMF24497.1"/>
    <property type="molecule type" value="Genomic_DNA"/>
</dbReference>
<dbReference type="InterPro" id="IPR045864">
    <property type="entry name" value="aa-tRNA-synth_II/BPL/LPL"/>
</dbReference>
<dbReference type="GO" id="GO:0005829">
    <property type="term" value="C:cytosol"/>
    <property type="evidence" value="ECO:0007669"/>
    <property type="project" value="TreeGrafter"/>
</dbReference>
<evidence type="ECO:0000313" key="6">
    <source>
        <dbReference type="Proteomes" id="UP000192929"/>
    </source>
</evidence>
<dbReference type="PRINTS" id="PR00982">
    <property type="entry name" value="TRNASYNTHLYS"/>
</dbReference>
<keyword evidence="6" id="KW-1185">Reference proteome</keyword>
<dbReference type="AlphaFoldDB" id="A0A1X7DZI0"/>
<sequence length="332" mass="36482">MDLLRQRSLAVDTVRRVLTGQGYREVETPVLNTVHGGASARPFRTYINAYGMDLTLRIAPELYLKRLLVAGSGPIFEVARNFRNEGADATHNPEFTALEAYHPFADYTVMRELTETMIKTVAQALHGTQVLPLYDVHNPDAVPVLTDVSGPWPVIAVTDAVSKAVGRRISIESDFETLLAVAAQHDVEIGPGMGPGAVLESLYEELVEPHTVFPTFYCDFPEETSPLTAPHRSERGLVERWDLVVNGMELGTAYSELTDPVVQRHRLTEQSLKAAAGDLEAMRVDNDFLDALEVGMPPAGGMGIGLDRLVMLMTATTIRDVLSFPFVKPQQP</sequence>
<proteinExistence type="predicted"/>
<dbReference type="GO" id="GO:0000049">
    <property type="term" value="F:tRNA binding"/>
    <property type="evidence" value="ECO:0007669"/>
    <property type="project" value="TreeGrafter"/>
</dbReference>
<dbReference type="PANTHER" id="PTHR42918">
    <property type="entry name" value="LYSYL-TRNA SYNTHETASE"/>
    <property type="match status" value="1"/>
</dbReference>
<keyword evidence="5" id="KW-0030">Aminoacyl-tRNA synthetase</keyword>
<evidence type="ECO:0000256" key="3">
    <source>
        <dbReference type="ARBA" id="ARBA00022840"/>
    </source>
</evidence>
<keyword evidence="2" id="KW-0547">Nucleotide-binding</keyword>
<evidence type="ECO:0000313" key="5">
    <source>
        <dbReference type="EMBL" id="SMF24497.1"/>
    </source>
</evidence>
<dbReference type="InterPro" id="IPR004364">
    <property type="entry name" value="Aa-tRNA-synt_II"/>
</dbReference>
<feature type="domain" description="Aminoacyl-transfer RNA synthetases class-II family profile" evidence="4">
    <location>
        <begin position="1"/>
        <end position="329"/>
    </location>
</feature>
<dbReference type="InterPro" id="IPR018149">
    <property type="entry name" value="Lys-tRNA-synth_II_C"/>
</dbReference>
<dbReference type="GO" id="GO:0004824">
    <property type="term" value="F:lysine-tRNA ligase activity"/>
    <property type="evidence" value="ECO:0007669"/>
    <property type="project" value="InterPro"/>
</dbReference>
<dbReference type="PANTHER" id="PTHR42918:SF15">
    <property type="entry name" value="LYSINE--TRNA LIGASE, CHLOROPLASTIC_MITOCHONDRIAL"/>
    <property type="match status" value="1"/>
</dbReference>
<dbReference type="Gene3D" id="3.30.930.10">
    <property type="entry name" value="Bira Bifunctional Protein, Domain 2"/>
    <property type="match status" value="1"/>
</dbReference>
<evidence type="ECO:0000259" key="4">
    <source>
        <dbReference type="PROSITE" id="PS50862"/>
    </source>
</evidence>
<dbReference type="GO" id="GO:0005524">
    <property type="term" value="F:ATP binding"/>
    <property type="evidence" value="ECO:0007669"/>
    <property type="project" value="UniProtKB-KW"/>
</dbReference>
<keyword evidence="1" id="KW-0436">Ligase</keyword>
<keyword evidence="3" id="KW-0067">ATP-binding</keyword>
<dbReference type="Proteomes" id="UP000192929">
    <property type="component" value="Unassembled WGS sequence"/>
</dbReference>
<dbReference type="InterPro" id="IPR006195">
    <property type="entry name" value="aa-tRNA-synth_II"/>
</dbReference>
<dbReference type="SUPFAM" id="SSF55681">
    <property type="entry name" value="Class II aaRS and biotin synthetases"/>
    <property type="match status" value="1"/>
</dbReference>
<reference evidence="6" key="1">
    <citation type="submission" date="2017-04" db="EMBL/GenBank/DDBJ databases">
        <authorList>
            <person name="Varghese N."/>
            <person name="Submissions S."/>
        </authorList>
    </citation>
    <scope>NUCLEOTIDE SEQUENCE [LARGE SCALE GENOMIC DNA]</scope>
    <source>
        <strain evidence="6">NIO-1021</strain>
    </source>
</reference>
<name>A0A1X7DZI0_9MICC</name>
<evidence type="ECO:0000256" key="2">
    <source>
        <dbReference type="ARBA" id="ARBA00022741"/>
    </source>
</evidence>
<gene>
    <name evidence="5" type="ORF">SAMN06296028_1186</name>
</gene>
<dbReference type="PROSITE" id="PS50862">
    <property type="entry name" value="AA_TRNA_LIGASE_II"/>
    <property type="match status" value="1"/>
</dbReference>
<accession>A0A1X7DZI0</accession>